<organism evidence="7 8">
    <name type="scientific">Echinostoma caproni</name>
    <dbReference type="NCBI Taxonomy" id="27848"/>
    <lineage>
        <taxon>Eukaryota</taxon>
        <taxon>Metazoa</taxon>
        <taxon>Spiralia</taxon>
        <taxon>Lophotrochozoa</taxon>
        <taxon>Platyhelminthes</taxon>
        <taxon>Trematoda</taxon>
        <taxon>Digenea</taxon>
        <taxon>Plagiorchiida</taxon>
        <taxon>Echinostomata</taxon>
        <taxon>Echinostomatoidea</taxon>
        <taxon>Echinostomatidae</taxon>
        <taxon>Echinostoma</taxon>
    </lineage>
</organism>
<evidence type="ECO:0000256" key="2">
    <source>
        <dbReference type="ARBA" id="ARBA00022833"/>
    </source>
</evidence>
<feature type="region of interest" description="Disordered" evidence="4">
    <location>
        <begin position="668"/>
        <end position="701"/>
    </location>
</feature>
<dbReference type="PANTHER" id="PTHR15302">
    <property type="entry name" value="E3 UBIQUITIN-PROTEIN LIGASE RNF103"/>
    <property type="match status" value="1"/>
</dbReference>
<dbReference type="GO" id="GO:0036503">
    <property type="term" value="P:ERAD pathway"/>
    <property type="evidence" value="ECO:0007669"/>
    <property type="project" value="TreeGrafter"/>
</dbReference>
<evidence type="ECO:0000313" key="7">
    <source>
        <dbReference type="EMBL" id="VDP24219.1"/>
    </source>
</evidence>
<dbReference type="SUPFAM" id="SSF57850">
    <property type="entry name" value="RING/U-box"/>
    <property type="match status" value="1"/>
</dbReference>
<keyword evidence="8" id="KW-1185">Reference proteome</keyword>
<evidence type="ECO:0000256" key="5">
    <source>
        <dbReference type="SAM" id="Phobius"/>
    </source>
</evidence>
<feature type="domain" description="RING-type" evidence="6">
    <location>
        <begin position="714"/>
        <end position="756"/>
    </location>
</feature>
<gene>
    <name evidence="7" type="ORF">ECPE_LOCUS563</name>
</gene>
<dbReference type="Gene3D" id="3.30.40.10">
    <property type="entry name" value="Zinc/RING finger domain, C3HC4 (zinc finger)"/>
    <property type="match status" value="1"/>
</dbReference>
<feature type="region of interest" description="Disordered" evidence="4">
    <location>
        <begin position="299"/>
        <end position="324"/>
    </location>
</feature>
<evidence type="ECO:0000256" key="4">
    <source>
        <dbReference type="SAM" id="MobiDB-lite"/>
    </source>
</evidence>
<dbReference type="GO" id="GO:0005783">
    <property type="term" value="C:endoplasmic reticulum"/>
    <property type="evidence" value="ECO:0007669"/>
    <property type="project" value="TreeGrafter"/>
</dbReference>
<proteinExistence type="predicted"/>
<evidence type="ECO:0000259" key="6">
    <source>
        <dbReference type="PROSITE" id="PS50089"/>
    </source>
</evidence>
<keyword evidence="5" id="KW-0812">Transmembrane</keyword>
<keyword evidence="2" id="KW-0862">Zinc</keyword>
<feature type="compositionally biased region" description="Polar residues" evidence="4">
    <location>
        <begin position="305"/>
        <end position="314"/>
    </location>
</feature>
<accession>A0A3P8FLN6</accession>
<dbReference type="GO" id="GO:0008270">
    <property type="term" value="F:zinc ion binding"/>
    <property type="evidence" value="ECO:0007669"/>
    <property type="project" value="UniProtKB-KW"/>
</dbReference>
<dbReference type="Pfam" id="PF13639">
    <property type="entry name" value="zf-RING_2"/>
    <property type="match status" value="1"/>
</dbReference>
<dbReference type="InterPro" id="IPR042494">
    <property type="entry name" value="RNF103"/>
</dbReference>
<evidence type="ECO:0000313" key="8">
    <source>
        <dbReference type="Proteomes" id="UP000272942"/>
    </source>
</evidence>
<protein>
    <recommendedName>
        <fullName evidence="6">RING-type domain-containing protein</fullName>
    </recommendedName>
</protein>
<dbReference type="Proteomes" id="UP000272942">
    <property type="component" value="Unassembled WGS sequence"/>
</dbReference>
<keyword evidence="1 3" id="KW-0863">Zinc-finger</keyword>
<dbReference type="PANTHER" id="PTHR15302:SF0">
    <property type="entry name" value="E3 UBIQUITIN-PROTEIN LIGASE RNF103"/>
    <property type="match status" value="1"/>
</dbReference>
<dbReference type="GO" id="GO:0004842">
    <property type="term" value="F:ubiquitin-protein transferase activity"/>
    <property type="evidence" value="ECO:0007669"/>
    <property type="project" value="InterPro"/>
</dbReference>
<evidence type="ECO:0000256" key="3">
    <source>
        <dbReference type="PROSITE-ProRule" id="PRU00175"/>
    </source>
</evidence>
<name>A0A3P8FLN6_9TREM</name>
<dbReference type="GO" id="GO:0016567">
    <property type="term" value="P:protein ubiquitination"/>
    <property type="evidence" value="ECO:0007669"/>
    <property type="project" value="InterPro"/>
</dbReference>
<evidence type="ECO:0000256" key="1">
    <source>
        <dbReference type="ARBA" id="ARBA00022771"/>
    </source>
</evidence>
<dbReference type="PROSITE" id="PS50089">
    <property type="entry name" value="ZF_RING_2"/>
    <property type="match status" value="1"/>
</dbReference>
<keyword evidence="5" id="KW-1133">Transmembrane helix</keyword>
<reference evidence="7 8" key="1">
    <citation type="submission" date="2018-11" db="EMBL/GenBank/DDBJ databases">
        <authorList>
            <consortium name="Pathogen Informatics"/>
        </authorList>
    </citation>
    <scope>NUCLEOTIDE SEQUENCE [LARGE SCALE GENOMIC DNA]</scope>
    <source>
        <strain evidence="7 8">Egypt</strain>
    </source>
</reference>
<sequence>MCHERGLVAADLILALPKGGDRMKDSVQYRAFPKQFASNPSPIVTDIVLHQIHNWIAGVLAERVRLVSVVDDVVPSSVDWSKSVGEKGGVTKRWIPWLTERPKPIHVIWFYNRTSVGDQTTGSALVHQHPPLVLSALSVPFTGRVRFWISESIPSSHMDTASHRISGLNHWPAPTSSALSITELLNSLECPENLTYLIVTPEAKCLGFGKQPGEYLSYPNLELYLRLLYPSVDDVLLASFFLLNLLVVLNTAIRAGKLIAVVGRRWMGIPVSYTREHLGLIQSFIQLARQGWTLHRPSRPRYHAEQSSPVNSNNTTARDERTTRDDSFSVKRQVIQWGRSTVVEFFSHNLFFLLTVLPVINALSLSQAACFLNLSLWVLRTFVLLPPVVSLRVSIVEGHFCWLQFFVVVILYYLTVLVSAAHVYFVLLGVKPFARSRQRAVSFLSSRRLSRASPDELLNQLTRSLLISDLEPQVEHTASSTSVTSSSSLSELDPAEVITQGSLSNTNHSTHASHMGQNIEQTRLLRRLGRLHSLLHEGSHYLPTNSVAHPEDAFEQQEQGEFRPNLRAAPAHIYTWQCSPHAEMSTNLKTESISIPSVTPRKSQPPRRFTFESMNTCGTLPATIPIPEAEYEAEDEDEIVFEQQRSAPRQSLARRLRCHRRRFRMSQLHVRESSSSDNSIREGVNSSRESSSESKSHARPTMEWPPWVIPCEECVVCWRVFRPGVRLGALPCGHGFHEACIRRWLDTGALDCPVCRWPAHAPHLRQQRQMIGQLLNAVQSTLNANGGQLLNDFSSDSPLRTSCF</sequence>
<dbReference type="InterPro" id="IPR001841">
    <property type="entry name" value="Znf_RING"/>
</dbReference>
<feature type="transmembrane region" description="Helical" evidence="5">
    <location>
        <begin position="403"/>
        <end position="430"/>
    </location>
</feature>
<feature type="transmembrane region" description="Helical" evidence="5">
    <location>
        <begin position="235"/>
        <end position="255"/>
    </location>
</feature>
<dbReference type="SMART" id="SM00184">
    <property type="entry name" value="RING"/>
    <property type="match status" value="1"/>
</dbReference>
<feature type="transmembrane region" description="Helical" evidence="5">
    <location>
        <begin position="350"/>
        <end position="383"/>
    </location>
</feature>
<dbReference type="OrthoDB" id="21204at2759"/>
<dbReference type="AlphaFoldDB" id="A0A3P8FLN6"/>
<dbReference type="EMBL" id="UZAN01001980">
    <property type="protein sequence ID" value="VDP24219.1"/>
    <property type="molecule type" value="Genomic_DNA"/>
</dbReference>
<keyword evidence="5" id="KW-0472">Membrane</keyword>
<keyword evidence="1 3" id="KW-0479">Metal-binding</keyword>
<dbReference type="CDD" id="cd16473">
    <property type="entry name" value="RING-H2_RNF103"/>
    <property type="match status" value="1"/>
</dbReference>
<dbReference type="InterPro" id="IPR013083">
    <property type="entry name" value="Znf_RING/FYVE/PHD"/>
</dbReference>